<comment type="similarity">
    <text evidence="1">Belongs to the UPF0319 family.</text>
</comment>
<dbReference type="Proteomes" id="UP001597059">
    <property type="component" value="Unassembled WGS sequence"/>
</dbReference>
<evidence type="ECO:0000256" key="2">
    <source>
        <dbReference type="ARBA" id="ARBA00022729"/>
    </source>
</evidence>
<sequence>MMYCKRLCLVLAVFLSSVAQAGSLGVEKDIELLTLDGVAVKENYWIPRSVKSGEHQLVFRYAKRLQDGGREVDYKTPPLLITLNMLSSDDIVVLAPELNTKSQADLYLTNNQFWRVKYKNGTVKTVKFEVLSKETNLPKESIHTLVAEYNKTHQNEFVPAQPEPTPEQTNDLLRSVQLLYIQANETQREEIRTWIMNQ</sequence>
<evidence type="ECO:0000313" key="4">
    <source>
        <dbReference type="EMBL" id="MFD1383238.1"/>
    </source>
</evidence>
<organism evidence="4 5">
    <name type="scientific">Rhodanobacter aciditrophus</name>
    <dbReference type="NCBI Taxonomy" id="1623218"/>
    <lineage>
        <taxon>Bacteria</taxon>
        <taxon>Pseudomonadati</taxon>
        <taxon>Pseudomonadota</taxon>
        <taxon>Gammaproteobacteria</taxon>
        <taxon>Lysobacterales</taxon>
        <taxon>Rhodanobacteraceae</taxon>
        <taxon>Rhodanobacter</taxon>
    </lineage>
</organism>
<evidence type="ECO:0000313" key="5">
    <source>
        <dbReference type="Proteomes" id="UP001597059"/>
    </source>
</evidence>
<dbReference type="PANTHER" id="PTHR38108:SF1">
    <property type="entry name" value="UPF0319 PROTEIN YCCT"/>
    <property type="match status" value="1"/>
</dbReference>
<protein>
    <submittedName>
        <fullName evidence="4">DUF2057 family protein</fullName>
    </submittedName>
</protein>
<reference evidence="5" key="1">
    <citation type="journal article" date="2019" name="Int. J. Syst. Evol. Microbiol.">
        <title>The Global Catalogue of Microorganisms (GCM) 10K type strain sequencing project: providing services to taxonomists for standard genome sequencing and annotation.</title>
        <authorList>
            <consortium name="The Broad Institute Genomics Platform"/>
            <consortium name="The Broad Institute Genome Sequencing Center for Infectious Disease"/>
            <person name="Wu L."/>
            <person name="Ma J."/>
        </authorList>
    </citation>
    <scope>NUCLEOTIDE SEQUENCE [LARGE SCALE GENOMIC DNA]</scope>
    <source>
        <strain evidence="5">JCM 30774</strain>
    </source>
</reference>
<gene>
    <name evidence="4" type="ORF">ACFQ45_07655</name>
</gene>
<dbReference type="RefSeq" id="WP_377366414.1">
    <property type="nucleotide sequence ID" value="NZ_JBHTMN010000007.1"/>
</dbReference>
<feature type="signal peptide" evidence="3">
    <location>
        <begin position="1"/>
        <end position="21"/>
    </location>
</feature>
<dbReference type="InterPro" id="IPR018635">
    <property type="entry name" value="UPF0319"/>
</dbReference>
<feature type="chain" id="PRO_5046361557" evidence="3">
    <location>
        <begin position="22"/>
        <end position="198"/>
    </location>
</feature>
<comment type="caution">
    <text evidence="4">The sequence shown here is derived from an EMBL/GenBank/DDBJ whole genome shotgun (WGS) entry which is preliminary data.</text>
</comment>
<dbReference type="EMBL" id="JBHTMN010000007">
    <property type="protein sequence ID" value="MFD1383238.1"/>
    <property type="molecule type" value="Genomic_DNA"/>
</dbReference>
<accession>A0ABW4B133</accession>
<evidence type="ECO:0000256" key="1">
    <source>
        <dbReference type="ARBA" id="ARBA00008490"/>
    </source>
</evidence>
<name>A0ABW4B133_9GAMM</name>
<dbReference type="Pfam" id="PF09829">
    <property type="entry name" value="DUF2057"/>
    <property type="match status" value="1"/>
</dbReference>
<evidence type="ECO:0000256" key="3">
    <source>
        <dbReference type="SAM" id="SignalP"/>
    </source>
</evidence>
<proteinExistence type="inferred from homology"/>
<keyword evidence="2 3" id="KW-0732">Signal</keyword>
<keyword evidence="5" id="KW-1185">Reference proteome</keyword>
<dbReference type="PANTHER" id="PTHR38108">
    <property type="entry name" value="UPF0319 PROTEIN YCCT"/>
    <property type="match status" value="1"/>
</dbReference>